<evidence type="ECO:0000313" key="1">
    <source>
        <dbReference type="EMBL" id="MEU2264917.1"/>
    </source>
</evidence>
<proteinExistence type="predicted"/>
<organism evidence="1 2">
    <name type="scientific">Streptomyces olindensis</name>
    <dbReference type="NCBI Taxonomy" id="358823"/>
    <lineage>
        <taxon>Bacteria</taxon>
        <taxon>Bacillati</taxon>
        <taxon>Actinomycetota</taxon>
        <taxon>Actinomycetes</taxon>
        <taxon>Kitasatosporales</taxon>
        <taxon>Streptomycetaceae</taxon>
        <taxon>Streptomyces</taxon>
    </lineage>
</organism>
<reference evidence="1 2" key="1">
    <citation type="submission" date="2024-06" db="EMBL/GenBank/DDBJ databases">
        <title>The Natural Products Discovery Center: Release of the First 8490 Sequenced Strains for Exploring Actinobacteria Biosynthetic Diversity.</title>
        <authorList>
            <person name="Kalkreuter E."/>
            <person name="Kautsar S.A."/>
            <person name="Yang D."/>
            <person name="Bader C.D."/>
            <person name="Teijaro C.N."/>
            <person name="Fluegel L."/>
            <person name="Davis C.M."/>
            <person name="Simpson J.R."/>
            <person name="Lauterbach L."/>
            <person name="Steele A.D."/>
            <person name="Gui C."/>
            <person name="Meng S."/>
            <person name="Li G."/>
            <person name="Viehrig K."/>
            <person name="Ye F."/>
            <person name="Su P."/>
            <person name="Kiefer A.F."/>
            <person name="Nichols A."/>
            <person name="Cepeda A.J."/>
            <person name="Yan W."/>
            <person name="Fan B."/>
            <person name="Jiang Y."/>
            <person name="Adhikari A."/>
            <person name="Zheng C.-J."/>
            <person name="Schuster L."/>
            <person name="Cowan T.M."/>
            <person name="Smanski M.J."/>
            <person name="Chevrette M.G."/>
            <person name="De Carvalho L.P.S."/>
            <person name="Shen B."/>
        </authorList>
    </citation>
    <scope>NUCLEOTIDE SEQUENCE [LARGE SCALE GENOMIC DNA]</scope>
    <source>
        <strain evidence="1 2">NPDC019583</strain>
    </source>
</reference>
<keyword evidence="2" id="KW-1185">Reference proteome</keyword>
<protein>
    <submittedName>
        <fullName evidence="1">Uncharacterized protein</fullName>
    </submittedName>
</protein>
<dbReference type="EMBL" id="JBEYBN010000001">
    <property type="protein sequence ID" value="MEU2264917.1"/>
    <property type="molecule type" value="Genomic_DNA"/>
</dbReference>
<gene>
    <name evidence="1" type="ORF">ABZ568_00385</name>
</gene>
<comment type="caution">
    <text evidence="1">The sequence shown here is derived from an EMBL/GenBank/DDBJ whole genome shotgun (WGS) entry which is preliminary data.</text>
</comment>
<sequence length="446" mass="47302">MLADFVTVGGVEVVNHARLRQYLQTVGSPLTSGSDICGCESLTAAVLDDDGQPYTTPDDPLTPAEWYDPDAPESLEFAGVLLLSVDGIDDSAVERSVNTAVTGGGSIGPARVQPRQMTFTALLLGSTCCGVEYGLQFLKAALQGCTGSQCGGDCVEMYACCPGETMTRDEFNRAHRRTFRRVALTSKVKVTARNGDGSCAGGTCSIGADIIQVEWTMTAASPFAYTDAVELLDVTLPTDTDGECIEWCIHEPWLPDWANTCKDCRLKPCRDSQDKCGDPACASAVPPVPTAPVTCFCDALAVNSAAYALDLSDRPGWMDDVPLISVYAGSSDLRRLRVSLFQKAAADAGLTCEEIAEKKRCEPYAQWTVSYLAAGSELVLDGQTSRAVLFCGGECSSATTVFGREGAPASWPALDCAEYCLLVETDAFEPPATDARLSFAVSGKAL</sequence>
<name>A0ABV2XLP1_9ACTN</name>
<evidence type="ECO:0000313" key="2">
    <source>
        <dbReference type="Proteomes" id="UP001550603"/>
    </source>
</evidence>
<dbReference type="RefSeq" id="WP_359784230.1">
    <property type="nucleotide sequence ID" value="NZ_JBEYBN010000001.1"/>
</dbReference>
<accession>A0ABV2XLP1</accession>
<dbReference type="Proteomes" id="UP001550603">
    <property type="component" value="Unassembled WGS sequence"/>
</dbReference>